<keyword evidence="2" id="KW-1185">Reference proteome</keyword>
<sequence length="74" mass="7908">MSAESLIFGALKAVGVVQWESFTMPTYDPETGRPTGSVSAHQVAAELIRWLELCRAHGATDCPECAPKDAEDAS</sequence>
<proteinExistence type="predicted"/>
<evidence type="ECO:0000313" key="1">
    <source>
        <dbReference type="EMBL" id="GAA2165378.1"/>
    </source>
</evidence>
<organism evidence="1 2">
    <name type="scientific">Actinomadura napierensis</name>
    <dbReference type="NCBI Taxonomy" id="267854"/>
    <lineage>
        <taxon>Bacteria</taxon>
        <taxon>Bacillati</taxon>
        <taxon>Actinomycetota</taxon>
        <taxon>Actinomycetes</taxon>
        <taxon>Streptosporangiales</taxon>
        <taxon>Thermomonosporaceae</taxon>
        <taxon>Actinomadura</taxon>
    </lineage>
</organism>
<protein>
    <submittedName>
        <fullName evidence="1">Uncharacterized protein</fullName>
    </submittedName>
</protein>
<name>A0ABN3AFH2_9ACTN</name>
<reference evidence="1 2" key="1">
    <citation type="journal article" date="2019" name="Int. J. Syst. Evol. Microbiol.">
        <title>The Global Catalogue of Microorganisms (GCM) 10K type strain sequencing project: providing services to taxonomists for standard genome sequencing and annotation.</title>
        <authorList>
            <consortium name="The Broad Institute Genomics Platform"/>
            <consortium name="The Broad Institute Genome Sequencing Center for Infectious Disease"/>
            <person name="Wu L."/>
            <person name="Ma J."/>
        </authorList>
    </citation>
    <scope>NUCLEOTIDE SEQUENCE [LARGE SCALE GENOMIC DNA]</scope>
    <source>
        <strain evidence="1 2">JCM 13850</strain>
    </source>
</reference>
<dbReference type="Proteomes" id="UP001501020">
    <property type="component" value="Unassembled WGS sequence"/>
</dbReference>
<comment type="caution">
    <text evidence="1">The sequence shown here is derived from an EMBL/GenBank/DDBJ whole genome shotgun (WGS) entry which is preliminary data.</text>
</comment>
<accession>A0ABN3AFH2</accession>
<dbReference type="EMBL" id="BAAAMR010000127">
    <property type="protein sequence ID" value="GAA2165378.1"/>
    <property type="molecule type" value="Genomic_DNA"/>
</dbReference>
<gene>
    <name evidence="1" type="ORF">GCM10009727_83990</name>
</gene>
<evidence type="ECO:0000313" key="2">
    <source>
        <dbReference type="Proteomes" id="UP001501020"/>
    </source>
</evidence>